<evidence type="ECO:0000313" key="15">
    <source>
        <dbReference type="RefSeq" id="XP_028989543.1"/>
    </source>
</evidence>
<comment type="similarity">
    <text evidence="4">Belongs to the HARBI1 family.</text>
</comment>
<dbReference type="PRINTS" id="PR02086">
    <property type="entry name" value="PUTNUCHARBI1"/>
</dbReference>
<dbReference type="InterPro" id="IPR045249">
    <property type="entry name" value="HARBI1-like"/>
</dbReference>
<gene>
    <name evidence="15" type="primary">si:dkey-197c15.6</name>
</gene>
<evidence type="ECO:0000256" key="11">
    <source>
        <dbReference type="ARBA" id="ARBA00030126"/>
    </source>
</evidence>
<keyword evidence="7" id="KW-0540">Nuclease</keyword>
<comment type="cofactor">
    <cofactor evidence="1">
        <name>a divalent metal cation</name>
        <dbReference type="ChEBI" id="CHEBI:60240"/>
    </cofactor>
</comment>
<protein>
    <recommendedName>
        <fullName evidence="5">Putative nuclease HARBI1</fullName>
    </recommendedName>
    <alternativeName>
        <fullName evidence="11">Harbinger transposase-derived nuclease</fullName>
    </alternativeName>
</protein>
<evidence type="ECO:0000256" key="4">
    <source>
        <dbReference type="ARBA" id="ARBA00006958"/>
    </source>
</evidence>
<dbReference type="GO" id="GO:0005634">
    <property type="term" value="C:nucleus"/>
    <property type="evidence" value="ECO:0007669"/>
    <property type="project" value="UniProtKB-SubCell"/>
</dbReference>
<comment type="function">
    <text evidence="12">Transposase-derived protein that may have nuclease activity. Does not have transposase activity.</text>
</comment>
<name>A0A6P7L4Q1_BETSP</name>
<dbReference type="PANTHER" id="PTHR22930">
    <property type="match status" value="1"/>
</dbReference>
<accession>A0A6P7L4Q1</accession>
<organism evidence="14 15">
    <name type="scientific">Betta splendens</name>
    <name type="common">Siamese fighting fish</name>
    <dbReference type="NCBI Taxonomy" id="158456"/>
    <lineage>
        <taxon>Eukaryota</taxon>
        <taxon>Metazoa</taxon>
        <taxon>Chordata</taxon>
        <taxon>Craniata</taxon>
        <taxon>Vertebrata</taxon>
        <taxon>Euteleostomi</taxon>
        <taxon>Actinopterygii</taxon>
        <taxon>Neopterygii</taxon>
        <taxon>Teleostei</taxon>
        <taxon>Neoteleostei</taxon>
        <taxon>Acanthomorphata</taxon>
        <taxon>Anabantaria</taxon>
        <taxon>Anabantiformes</taxon>
        <taxon>Anabantoidei</taxon>
        <taxon>Osphronemidae</taxon>
        <taxon>Betta</taxon>
    </lineage>
</organism>
<comment type="subcellular location">
    <subcellularLocation>
        <location evidence="3">Cytoplasm</location>
    </subcellularLocation>
    <subcellularLocation>
        <location evidence="2">Nucleus</location>
    </subcellularLocation>
</comment>
<evidence type="ECO:0000256" key="5">
    <source>
        <dbReference type="ARBA" id="ARBA00015519"/>
    </source>
</evidence>
<reference evidence="15" key="1">
    <citation type="submission" date="2025-08" db="UniProtKB">
        <authorList>
            <consortium name="RefSeq"/>
        </authorList>
    </citation>
    <scope>IDENTIFICATION</scope>
</reference>
<dbReference type="GO" id="GO:0004518">
    <property type="term" value="F:nuclease activity"/>
    <property type="evidence" value="ECO:0007669"/>
    <property type="project" value="UniProtKB-KW"/>
</dbReference>
<evidence type="ECO:0000256" key="12">
    <source>
        <dbReference type="ARBA" id="ARBA00045850"/>
    </source>
</evidence>
<sequence length="371" mass="40701">MAFALPVWLAVQDELLGRDQRDWATPSCFDAFDDAALFQMFHLTRPCIAFITDLVRIRTKTVPADKPDTTVDAAVMVALNYYAHGVLSPAILQRVGASDAECGAMLRAVSAAVSDMSSQFISFPATADDRAKLASKVEKLCGIPDVLGAMAPAHFMIRASPYEKSAFRSFVNTLGYTSVASQVVCDPDGNILSVDTCCVGSTYAQDMWESSLIGREIERDVHGPYWIVGGTGYHLSKHVLTPVSDPASDIEVRFNKAHAKIHNVVWRTLGTMRRRFRCLMQLGFAREDLLKKQSNIIKTCCVLHNIAKKFSVPPPPVVGKIEPPFPAKQLSAPTQSNPEAMKARQKLIEDNREAVLRVLESLSCNSAEDGV</sequence>
<evidence type="ECO:0000256" key="7">
    <source>
        <dbReference type="ARBA" id="ARBA00022722"/>
    </source>
</evidence>
<dbReference type="PANTHER" id="PTHR22930:SF252">
    <property type="entry name" value="NUCLEASE HARBI1-RELATED"/>
    <property type="match status" value="1"/>
</dbReference>
<evidence type="ECO:0000256" key="3">
    <source>
        <dbReference type="ARBA" id="ARBA00004496"/>
    </source>
</evidence>
<dbReference type="GO" id="GO:0005737">
    <property type="term" value="C:cytoplasm"/>
    <property type="evidence" value="ECO:0007669"/>
    <property type="project" value="UniProtKB-SubCell"/>
</dbReference>
<evidence type="ECO:0000259" key="13">
    <source>
        <dbReference type="Pfam" id="PF13359"/>
    </source>
</evidence>
<evidence type="ECO:0000256" key="1">
    <source>
        <dbReference type="ARBA" id="ARBA00001968"/>
    </source>
</evidence>
<evidence type="ECO:0000256" key="10">
    <source>
        <dbReference type="ARBA" id="ARBA00023242"/>
    </source>
</evidence>
<dbReference type="Proteomes" id="UP000515150">
    <property type="component" value="Chromosome 19"/>
</dbReference>
<dbReference type="GO" id="GO:0016787">
    <property type="term" value="F:hydrolase activity"/>
    <property type="evidence" value="ECO:0007669"/>
    <property type="project" value="UniProtKB-KW"/>
</dbReference>
<dbReference type="OrthoDB" id="9946389at2759"/>
<evidence type="ECO:0000256" key="6">
    <source>
        <dbReference type="ARBA" id="ARBA00022490"/>
    </source>
</evidence>
<dbReference type="InterPro" id="IPR027806">
    <property type="entry name" value="HARBI1_dom"/>
</dbReference>
<proteinExistence type="inferred from homology"/>
<evidence type="ECO:0000256" key="9">
    <source>
        <dbReference type="ARBA" id="ARBA00022801"/>
    </source>
</evidence>
<dbReference type="InterPro" id="IPR026103">
    <property type="entry name" value="HARBI1_animal"/>
</dbReference>
<feature type="domain" description="DDE Tnp4" evidence="13">
    <location>
        <begin position="163"/>
        <end position="305"/>
    </location>
</feature>
<dbReference type="GO" id="GO:0046872">
    <property type="term" value="F:metal ion binding"/>
    <property type="evidence" value="ECO:0007669"/>
    <property type="project" value="UniProtKB-KW"/>
</dbReference>
<evidence type="ECO:0000256" key="8">
    <source>
        <dbReference type="ARBA" id="ARBA00022723"/>
    </source>
</evidence>
<keyword evidence="8" id="KW-0479">Metal-binding</keyword>
<dbReference type="AlphaFoldDB" id="A0A6P7L4Q1"/>
<dbReference type="KEGG" id="bspl:114845561"/>
<keyword evidence="9" id="KW-0378">Hydrolase</keyword>
<evidence type="ECO:0000256" key="2">
    <source>
        <dbReference type="ARBA" id="ARBA00004123"/>
    </source>
</evidence>
<keyword evidence="6" id="KW-0963">Cytoplasm</keyword>
<evidence type="ECO:0000313" key="14">
    <source>
        <dbReference type="Proteomes" id="UP000515150"/>
    </source>
</evidence>
<dbReference type="InParanoid" id="A0A6P7L4Q1"/>
<dbReference type="RefSeq" id="XP_028989543.1">
    <property type="nucleotide sequence ID" value="XM_029133710.3"/>
</dbReference>
<dbReference type="Pfam" id="PF13359">
    <property type="entry name" value="DDE_Tnp_4"/>
    <property type="match status" value="1"/>
</dbReference>
<keyword evidence="14" id="KW-1185">Reference proteome</keyword>
<dbReference type="GeneID" id="114845561"/>
<keyword evidence="10" id="KW-0539">Nucleus</keyword>